<dbReference type="EMBL" id="ML170210">
    <property type="protein sequence ID" value="TDL18281.1"/>
    <property type="molecule type" value="Genomic_DNA"/>
</dbReference>
<name>A0A4Y7PT96_9AGAM</name>
<dbReference type="OrthoDB" id="26719at2759"/>
<keyword evidence="2" id="KW-1185">Reference proteome</keyword>
<evidence type="ECO:0008006" key="3">
    <source>
        <dbReference type="Google" id="ProtNLM"/>
    </source>
</evidence>
<dbReference type="GO" id="GO:0000287">
    <property type="term" value="F:magnesium ion binding"/>
    <property type="evidence" value="ECO:0007669"/>
    <property type="project" value="InterPro"/>
</dbReference>
<evidence type="ECO:0000313" key="2">
    <source>
        <dbReference type="Proteomes" id="UP000294933"/>
    </source>
</evidence>
<protein>
    <recommendedName>
        <fullName evidence="3">4'-phosphopantetheinyl transferase domain-containing protein</fullName>
    </recommendedName>
</protein>
<evidence type="ECO:0000313" key="1">
    <source>
        <dbReference type="EMBL" id="TDL18281.1"/>
    </source>
</evidence>
<dbReference type="Proteomes" id="UP000294933">
    <property type="component" value="Unassembled WGS sequence"/>
</dbReference>
<sequence>MDSRIYCWALTINRVPTDEEFWSCARVIEEVFPESHLAAMIRSGAPRSGGLVREVFCQLMPILMMKQQGIPRSKWRQYQTENGKRWIDRDLERMHPARHLVSRMGYTTSADLNMVVLAAAQGKTNHVVNIGLSVRRIAVQPDRTRVKAWSQTIAHKLTQFECRQLSGLEDWPRLSRIWILLTIKEALVDGLGQPQDFDFARIECDVPNEVVRIDGQVLLGWEFRLFCSTQECVNMKGKTYHDHYQNTVAFYRGSNLTRIVFEQDPGDAARFTTFCRLTDLLKVLHKLVE</sequence>
<dbReference type="InterPro" id="IPR037143">
    <property type="entry name" value="4-PPantetheinyl_Trfase_dom_sf"/>
</dbReference>
<gene>
    <name evidence="1" type="ORF">BD410DRAFT_753434</name>
</gene>
<dbReference type="GO" id="GO:0008897">
    <property type="term" value="F:holo-[acyl-carrier-protein] synthase activity"/>
    <property type="evidence" value="ECO:0007669"/>
    <property type="project" value="InterPro"/>
</dbReference>
<organism evidence="1 2">
    <name type="scientific">Rickenella mellea</name>
    <dbReference type="NCBI Taxonomy" id="50990"/>
    <lineage>
        <taxon>Eukaryota</taxon>
        <taxon>Fungi</taxon>
        <taxon>Dikarya</taxon>
        <taxon>Basidiomycota</taxon>
        <taxon>Agaricomycotina</taxon>
        <taxon>Agaricomycetes</taxon>
        <taxon>Hymenochaetales</taxon>
        <taxon>Rickenellaceae</taxon>
        <taxon>Rickenella</taxon>
    </lineage>
</organism>
<proteinExistence type="predicted"/>
<reference evidence="1 2" key="1">
    <citation type="submission" date="2018-06" db="EMBL/GenBank/DDBJ databases">
        <title>A transcriptomic atlas of mushroom development highlights an independent origin of complex multicellularity.</title>
        <authorList>
            <consortium name="DOE Joint Genome Institute"/>
            <person name="Krizsan K."/>
            <person name="Almasi E."/>
            <person name="Merenyi Z."/>
            <person name="Sahu N."/>
            <person name="Viragh M."/>
            <person name="Koszo T."/>
            <person name="Mondo S."/>
            <person name="Kiss B."/>
            <person name="Balint B."/>
            <person name="Kues U."/>
            <person name="Barry K."/>
            <person name="Hegedus J.C."/>
            <person name="Henrissat B."/>
            <person name="Johnson J."/>
            <person name="Lipzen A."/>
            <person name="Ohm R."/>
            <person name="Nagy I."/>
            <person name="Pangilinan J."/>
            <person name="Yan J."/>
            <person name="Xiong Y."/>
            <person name="Grigoriev I.V."/>
            <person name="Hibbett D.S."/>
            <person name="Nagy L.G."/>
        </authorList>
    </citation>
    <scope>NUCLEOTIDE SEQUENCE [LARGE SCALE GENOMIC DNA]</scope>
    <source>
        <strain evidence="1 2">SZMC22713</strain>
    </source>
</reference>
<dbReference type="Gene3D" id="3.90.470.20">
    <property type="entry name" value="4'-phosphopantetheinyl transferase domain"/>
    <property type="match status" value="1"/>
</dbReference>
<dbReference type="STRING" id="50990.A0A4Y7PT96"/>
<dbReference type="VEuPathDB" id="FungiDB:BD410DRAFT_753434"/>
<accession>A0A4Y7PT96</accession>
<dbReference type="AlphaFoldDB" id="A0A4Y7PT96"/>